<feature type="site" description="Interaction with substrate tRNA" evidence="10">
    <location>
        <position position="142"/>
    </location>
</feature>
<dbReference type="EC" id="2.5.1.75" evidence="10"/>
<evidence type="ECO:0000256" key="5">
    <source>
        <dbReference type="ARBA" id="ARBA00022694"/>
    </source>
</evidence>
<evidence type="ECO:0000256" key="9">
    <source>
        <dbReference type="ARBA" id="ARBA00049563"/>
    </source>
</evidence>
<gene>
    <name evidence="10" type="primary">miaA</name>
    <name evidence="15" type="ORF">HMPREF0661_04445</name>
</gene>
<comment type="caution">
    <text evidence="15">The sequence shown here is derived from an EMBL/GenBank/DDBJ whole genome shotgun (WGS) entry which is preliminary data.</text>
</comment>
<feature type="binding site" evidence="10">
    <location>
        <begin position="27"/>
        <end position="32"/>
    </location>
    <ligand>
        <name>substrate</name>
    </ligand>
</feature>
<evidence type="ECO:0000256" key="14">
    <source>
        <dbReference type="SAM" id="Coils"/>
    </source>
</evidence>
<comment type="caution">
    <text evidence="10">Lacks conserved residue(s) required for the propagation of feature annotation.</text>
</comment>
<keyword evidence="5 10" id="KW-0819">tRNA processing</keyword>
<evidence type="ECO:0000256" key="13">
    <source>
        <dbReference type="RuleBase" id="RU003785"/>
    </source>
</evidence>
<dbReference type="SUPFAM" id="SSF52540">
    <property type="entry name" value="P-loop containing nucleoside triphosphate hydrolases"/>
    <property type="match status" value="2"/>
</dbReference>
<comment type="function">
    <text evidence="2 10 12">Catalyzes the transfer of a dimethylallyl group onto the adenine at position 37 in tRNAs that read codons beginning with uridine, leading to the formation of N6-(dimethylallyl)adenosine (i(6)A).</text>
</comment>
<dbReference type="AlphaFoldDB" id="A0A096C7F0"/>
<sequence>MKNEQIGDGTAAGIALDKRMITILGPTASGKTDLAAHLAARLNAEIISADSRQVYRGMDIGTGKDLVDYTVEGHAIPYHLIDICEPGTKYNLFRYQQDFLDSYEDIRSRGVLPILCGGTGLYIEAVLKGYSLSPVPQNPELRKELEEKSLEELTAMLVELKKKNHSVMHNKTDVDSCQRAIRAIEIETYNITKPTEERQCPPIESLIIGVDIDREARRKKITNRLKARLEEGMVGEIEGLLKQGIPAEDLIYYGLEYKFVTEYLIGKLSYDEMFRQLEIAIHQFAKRQMTWFRGMERRGFTIHWVNAAQKMEDKVEEILSLW</sequence>
<evidence type="ECO:0000313" key="16">
    <source>
        <dbReference type="Proteomes" id="UP000029578"/>
    </source>
</evidence>
<evidence type="ECO:0000313" key="15">
    <source>
        <dbReference type="EMBL" id="KGF50832.1"/>
    </source>
</evidence>
<keyword evidence="8 10" id="KW-0460">Magnesium</keyword>
<evidence type="ECO:0000256" key="12">
    <source>
        <dbReference type="RuleBase" id="RU003784"/>
    </source>
</evidence>
<reference evidence="15 16" key="1">
    <citation type="submission" date="2014-07" db="EMBL/GenBank/DDBJ databases">
        <authorList>
            <person name="McCorrison J."/>
            <person name="Sanka R."/>
            <person name="Torralba M."/>
            <person name="Gillis M."/>
            <person name="Haft D.H."/>
            <person name="Methe B."/>
            <person name="Sutton G."/>
            <person name="Nelson K.E."/>
        </authorList>
    </citation>
    <scope>NUCLEOTIDE SEQUENCE [LARGE SCALE GENOMIC DNA]</scope>
    <source>
        <strain evidence="15 16">DNF00666</strain>
    </source>
</reference>
<feature type="coiled-coil region" evidence="14">
    <location>
        <begin position="143"/>
        <end position="170"/>
    </location>
</feature>
<dbReference type="InterPro" id="IPR027417">
    <property type="entry name" value="P-loop_NTPase"/>
</dbReference>
<keyword evidence="7 10" id="KW-0067">ATP-binding</keyword>
<feature type="region of interest" description="Interaction with substrate tRNA" evidence="10">
    <location>
        <begin position="50"/>
        <end position="53"/>
    </location>
</feature>
<comment type="cofactor">
    <cofactor evidence="1 10">
        <name>Mg(2+)</name>
        <dbReference type="ChEBI" id="CHEBI:18420"/>
    </cofactor>
</comment>
<keyword evidence="6 10" id="KW-0547">Nucleotide-binding</keyword>
<feature type="site" description="Interaction with substrate tRNA" evidence="10">
    <location>
        <position position="119"/>
    </location>
</feature>
<dbReference type="PANTHER" id="PTHR11088">
    <property type="entry name" value="TRNA DIMETHYLALLYLTRANSFERASE"/>
    <property type="match status" value="1"/>
</dbReference>
<name>A0A096C7F0_9BACT</name>
<evidence type="ECO:0000256" key="1">
    <source>
        <dbReference type="ARBA" id="ARBA00001946"/>
    </source>
</evidence>
<evidence type="ECO:0000256" key="4">
    <source>
        <dbReference type="ARBA" id="ARBA00022679"/>
    </source>
</evidence>
<feature type="region of interest" description="Interaction with substrate tRNA" evidence="10">
    <location>
        <begin position="178"/>
        <end position="182"/>
    </location>
</feature>
<dbReference type="EMBL" id="JRNS01000248">
    <property type="protein sequence ID" value="KGF50832.1"/>
    <property type="molecule type" value="Genomic_DNA"/>
</dbReference>
<dbReference type="NCBIfam" id="TIGR00174">
    <property type="entry name" value="miaA"/>
    <property type="match status" value="1"/>
</dbReference>
<evidence type="ECO:0000256" key="8">
    <source>
        <dbReference type="ARBA" id="ARBA00022842"/>
    </source>
</evidence>
<evidence type="ECO:0000256" key="11">
    <source>
        <dbReference type="RuleBase" id="RU003783"/>
    </source>
</evidence>
<dbReference type="GO" id="GO:0052381">
    <property type="term" value="F:tRNA dimethylallyltransferase activity"/>
    <property type="evidence" value="ECO:0007669"/>
    <property type="project" value="UniProtKB-UniRule"/>
</dbReference>
<evidence type="ECO:0000256" key="3">
    <source>
        <dbReference type="ARBA" id="ARBA00005842"/>
    </source>
</evidence>
<dbReference type="Proteomes" id="UP000029578">
    <property type="component" value="Unassembled WGS sequence"/>
</dbReference>
<dbReference type="InterPro" id="IPR018022">
    <property type="entry name" value="IPT"/>
</dbReference>
<evidence type="ECO:0000256" key="2">
    <source>
        <dbReference type="ARBA" id="ARBA00003213"/>
    </source>
</evidence>
<feature type="binding site" evidence="10">
    <location>
        <begin position="25"/>
        <end position="32"/>
    </location>
    <ligand>
        <name>ATP</name>
        <dbReference type="ChEBI" id="CHEBI:30616"/>
    </ligand>
</feature>
<dbReference type="Gene3D" id="3.40.50.300">
    <property type="entry name" value="P-loop containing nucleotide triphosphate hydrolases"/>
    <property type="match status" value="2"/>
</dbReference>
<keyword evidence="14" id="KW-0175">Coiled coil</keyword>
<dbReference type="Pfam" id="PF01715">
    <property type="entry name" value="IPPT"/>
    <property type="match status" value="1"/>
</dbReference>
<organism evidence="15 16">
    <name type="scientific">Prevotella melaninogenica DNF00666</name>
    <dbReference type="NCBI Taxonomy" id="1401073"/>
    <lineage>
        <taxon>Bacteria</taxon>
        <taxon>Pseudomonadati</taxon>
        <taxon>Bacteroidota</taxon>
        <taxon>Bacteroidia</taxon>
        <taxon>Bacteroidales</taxon>
        <taxon>Prevotellaceae</taxon>
        <taxon>Prevotella</taxon>
    </lineage>
</organism>
<evidence type="ECO:0000256" key="10">
    <source>
        <dbReference type="HAMAP-Rule" id="MF_00185"/>
    </source>
</evidence>
<evidence type="ECO:0000256" key="6">
    <source>
        <dbReference type="ARBA" id="ARBA00022741"/>
    </source>
</evidence>
<dbReference type="InterPro" id="IPR039657">
    <property type="entry name" value="Dimethylallyltransferase"/>
</dbReference>
<dbReference type="RefSeq" id="WP_081948090.1">
    <property type="nucleotide sequence ID" value="NZ_JRNS01000248.1"/>
</dbReference>
<keyword evidence="4 10" id="KW-0808">Transferase</keyword>
<accession>A0A096C7F0</accession>
<dbReference type="PANTHER" id="PTHR11088:SF60">
    <property type="entry name" value="TRNA DIMETHYLALLYLTRANSFERASE"/>
    <property type="match status" value="1"/>
</dbReference>
<proteinExistence type="inferred from homology"/>
<protein>
    <recommendedName>
        <fullName evidence="10">tRNA dimethylallyltransferase</fullName>
        <ecNumber evidence="10">2.5.1.75</ecNumber>
    </recommendedName>
    <alternativeName>
        <fullName evidence="10">Dimethylallyl diphosphate:tRNA dimethylallyltransferase</fullName>
        <shortName evidence="10">DMAPP:tRNA dimethylallyltransferase</shortName>
        <shortName evidence="10">DMATase</shortName>
    </alternativeName>
    <alternativeName>
        <fullName evidence="10">Isopentenyl-diphosphate:tRNA isopentenyltransferase</fullName>
        <shortName evidence="10">IPP transferase</shortName>
        <shortName evidence="10">IPPT</shortName>
        <shortName evidence="10">IPTase</shortName>
    </alternativeName>
</protein>
<dbReference type="GO" id="GO:0006400">
    <property type="term" value="P:tRNA modification"/>
    <property type="evidence" value="ECO:0007669"/>
    <property type="project" value="TreeGrafter"/>
</dbReference>
<comment type="subunit">
    <text evidence="10">Monomer.</text>
</comment>
<dbReference type="HAMAP" id="MF_00185">
    <property type="entry name" value="IPP_trans"/>
    <property type="match status" value="1"/>
</dbReference>
<evidence type="ECO:0000256" key="7">
    <source>
        <dbReference type="ARBA" id="ARBA00022840"/>
    </source>
</evidence>
<dbReference type="GO" id="GO:0005524">
    <property type="term" value="F:ATP binding"/>
    <property type="evidence" value="ECO:0007669"/>
    <property type="project" value="UniProtKB-UniRule"/>
</dbReference>
<comment type="similarity">
    <text evidence="3 10 13">Belongs to the IPP transferase family.</text>
</comment>
<comment type="catalytic activity">
    <reaction evidence="9 10 11">
        <text>adenosine(37) in tRNA + dimethylallyl diphosphate = N(6)-dimethylallyladenosine(37) in tRNA + diphosphate</text>
        <dbReference type="Rhea" id="RHEA:26482"/>
        <dbReference type="Rhea" id="RHEA-COMP:10162"/>
        <dbReference type="Rhea" id="RHEA-COMP:10375"/>
        <dbReference type="ChEBI" id="CHEBI:33019"/>
        <dbReference type="ChEBI" id="CHEBI:57623"/>
        <dbReference type="ChEBI" id="CHEBI:74411"/>
        <dbReference type="ChEBI" id="CHEBI:74415"/>
        <dbReference type="EC" id="2.5.1.75"/>
    </reaction>
</comment>